<evidence type="ECO:0000259" key="1">
    <source>
        <dbReference type="PROSITE" id="PS50943"/>
    </source>
</evidence>
<feature type="domain" description="HTH cro/C1-type" evidence="1">
    <location>
        <begin position="28"/>
        <end position="72"/>
    </location>
</feature>
<organism evidence="2 3">
    <name type="scientific">Mesorhizobium plurifarium</name>
    <dbReference type="NCBI Taxonomy" id="69974"/>
    <lineage>
        <taxon>Bacteria</taxon>
        <taxon>Pseudomonadati</taxon>
        <taxon>Pseudomonadota</taxon>
        <taxon>Alphaproteobacteria</taxon>
        <taxon>Hyphomicrobiales</taxon>
        <taxon>Phyllobacteriaceae</taxon>
        <taxon>Mesorhizobium</taxon>
    </lineage>
</organism>
<dbReference type="Gene3D" id="1.10.260.40">
    <property type="entry name" value="lambda repressor-like DNA-binding domains"/>
    <property type="match status" value="1"/>
</dbReference>
<evidence type="ECO:0000313" key="2">
    <source>
        <dbReference type="EMBL" id="CDX63519.1"/>
    </source>
</evidence>
<sequence>MNRLKVTDQNKREDYSANLQFCCDHYRSVSDLCRKLGINRQQFNRYLSGETLPSRFNHKKMSDFFGLEDDELFIPHRRFISSFGRKKSETLFPEDLRNFSYIMRNMAGASVKFLEEYRGYYFRYFISFNGDGRIKRELVHWRLSEGTMVSTTKQRFYGNRGGGQKSLQFVTYRGVVGSVGDRIFTIGADRFDGRDVGMSMLNPSMHKLYRLEGIMMGIAPTASRRITAGRVVLEFLGRSIDRRNALQAVGILPFDDASVAEDIRASICNDISAEEYLLLSRQ</sequence>
<dbReference type="EMBL" id="CCND01000052">
    <property type="protein sequence ID" value="CDX63519.1"/>
    <property type="molecule type" value="Genomic_DNA"/>
</dbReference>
<proteinExistence type="predicted"/>
<protein>
    <submittedName>
        <fullName evidence="2">Putative Transcriptional regulator</fullName>
    </submittedName>
</protein>
<gene>
    <name evidence="2" type="ORF">MPL1032_90054</name>
</gene>
<reference evidence="3" key="1">
    <citation type="submission" date="2014-08" db="EMBL/GenBank/DDBJ databases">
        <authorList>
            <person name="Edwards T."/>
        </authorList>
    </citation>
    <scope>NUCLEOTIDE SEQUENCE [LARGE SCALE GENOMIC DNA]</scope>
</reference>
<dbReference type="GO" id="GO:0003677">
    <property type="term" value="F:DNA binding"/>
    <property type="evidence" value="ECO:0007669"/>
    <property type="project" value="InterPro"/>
</dbReference>
<dbReference type="Proteomes" id="UP000182888">
    <property type="component" value="Unassembled WGS sequence"/>
</dbReference>
<name>A0A0K2W7I8_MESPL</name>
<accession>A0A0K2W7I8</accession>
<evidence type="ECO:0000313" key="3">
    <source>
        <dbReference type="Proteomes" id="UP000182888"/>
    </source>
</evidence>
<dbReference type="PROSITE" id="PS50943">
    <property type="entry name" value="HTH_CROC1"/>
    <property type="match status" value="1"/>
</dbReference>
<dbReference type="CDD" id="cd00093">
    <property type="entry name" value="HTH_XRE"/>
    <property type="match status" value="1"/>
</dbReference>
<dbReference type="InterPro" id="IPR001387">
    <property type="entry name" value="Cro/C1-type_HTH"/>
</dbReference>
<dbReference type="SUPFAM" id="SSF47413">
    <property type="entry name" value="lambda repressor-like DNA-binding domains"/>
    <property type="match status" value="1"/>
</dbReference>
<dbReference type="InterPro" id="IPR010982">
    <property type="entry name" value="Lambda_DNA-bd_dom_sf"/>
</dbReference>
<dbReference type="AlphaFoldDB" id="A0A0K2W7I8"/>